<proteinExistence type="inferred from homology"/>
<dbReference type="Gene3D" id="3.90.230.10">
    <property type="entry name" value="Creatinase/methionine aminopeptidase superfamily"/>
    <property type="match status" value="1"/>
</dbReference>
<keyword evidence="14" id="KW-0031">Aminopeptidase</keyword>
<dbReference type="GO" id="GO:0030145">
    <property type="term" value="F:manganese ion binding"/>
    <property type="evidence" value="ECO:0007669"/>
    <property type="project" value="InterPro"/>
</dbReference>
<dbReference type="GO" id="GO:0006508">
    <property type="term" value="P:proteolysis"/>
    <property type="evidence" value="ECO:0007669"/>
    <property type="project" value="UniProtKB-KW"/>
</dbReference>
<evidence type="ECO:0000256" key="11">
    <source>
        <dbReference type="ARBA" id="ARBA00075356"/>
    </source>
</evidence>
<evidence type="ECO:0000259" key="13">
    <source>
        <dbReference type="SMART" id="SM01011"/>
    </source>
</evidence>
<dbReference type="Proteomes" id="UP000195667">
    <property type="component" value="Unassembled WGS sequence"/>
</dbReference>
<dbReference type="InterPro" id="IPR000994">
    <property type="entry name" value="Pept_M24"/>
</dbReference>
<evidence type="ECO:0000256" key="3">
    <source>
        <dbReference type="ARBA" id="ARBA00008766"/>
    </source>
</evidence>
<dbReference type="SUPFAM" id="SSF55920">
    <property type="entry name" value="Creatinase/aminopeptidase"/>
    <property type="match status" value="1"/>
</dbReference>
<organism evidence="14 15">
    <name type="scientific">Crenothrix polyspora</name>
    <dbReference type="NCBI Taxonomy" id="360316"/>
    <lineage>
        <taxon>Bacteria</taxon>
        <taxon>Pseudomonadati</taxon>
        <taxon>Pseudomonadota</taxon>
        <taxon>Gammaproteobacteria</taxon>
        <taxon>Methylococcales</taxon>
        <taxon>Crenotrichaceae</taxon>
        <taxon>Crenothrix</taxon>
    </lineage>
</organism>
<dbReference type="RefSeq" id="WP_087143325.1">
    <property type="nucleotide sequence ID" value="NZ_FUKI01000101.1"/>
</dbReference>
<comment type="similarity">
    <text evidence="3">Belongs to the peptidase M24B family.</text>
</comment>
<feature type="domain" description="Aminopeptidase P N-terminal" evidence="13">
    <location>
        <begin position="1"/>
        <end position="135"/>
    </location>
</feature>
<dbReference type="FunFam" id="3.90.230.10:FF:000002">
    <property type="entry name" value="Xaa-Pro aminopeptidase 3"/>
    <property type="match status" value="1"/>
</dbReference>
<dbReference type="InterPro" id="IPR029149">
    <property type="entry name" value="Creatin/AminoP/Spt16_N"/>
</dbReference>
<evidence type="ECO:0000256" key="6">
    <source>
        <dbReference type="ARBA" id="ARBA00022723"/>
    </source>
</evidence>
<dbReference type="EC" id="3.4.11.9" evidence="4"/>
<accession>A0A1R4H7Y0</accession>
<keyword evidence="9" id="KW-0464">Manganese</keyword>
<comment type="cofactor">
    <cofactor evidence="2">
        <name>Mn(2+)</name>
        <dbReference type="ChEBI" id="CHEBI:29035"/>
    </cofactor>
</comment>
<comment type="catalytic activity">
    <reaction evidence="1">
        <text>Release of any N-terminal amino acid, including proline, that is linked to proline, even from a dipeptide or tripeptide.</text>
        <dbReference type="EC" id="3.4.11.9"/>
    </reaction>
</comment>
<evidence type="ECO:0000256" key="10">
    <source>
        <dbReference type="ARBA" id="ARBA00069363"/>
    </source>
</evidence>
<dbReference type="AlphaFoldDB" id="A0A1R4H7Y0"/>
<dbReference type="Pfam" id="PF05195">
    <property type="entry name" value="AMP_N"/>
    <property type="match status" value="1"/>
</dbReference>
<dbReference type="GO" id="GO:0005829">
    <property type="term" value="C:cytosol"/>
    <property type="evidence" value="ECO:0007669"/>
    <property type="project" value="TreeGrafter"/>
</dbReference>
<evidence type="ECO:0000256" key="2">
    <source>
        <dbReference type="ARBA" id="ARBA00001936"/>
    </source>
</evidence>
<dbReference type="InterPro" id="IPR052433">
    <property type="entry name" value="X-Pro_dipept-like"/>
</dbReference>
<evidence type="ECO:0000256" key="5">
    <source>
        <dbReference type="ARBA" id="ARBA00022670"/>
    </source>
</evidence>
<dbReference type="Gene3D" id="3.40.350.10">
    <property type="entry name" value="Creatinase/prolidase N-terminal domain"/>
    <property type="match status" value="1"/>
</dbReference>
<dbReference type="PANTHER" id="PTHR43226">
    <property type="entry name" value="XAA-PRO AMINOPEPTIDASE 3"/>
    <property type="match status" value="1"/>
</dbReference>
<evidence type="ECO:0000256" key="4">
    <source>
        <dbReference type="ARBA" id="ARBA00012574"/>
    </source>
</evidence>
<dbReference type="SMART" id="SM01011">
    <property type="entry name" value="AMP_N"/>
    <property type="match status" value="1"/>
</dbReference>
<evidence type="ECO:0000256" key="8">
    <source>
        <dbReference type="ARBA" id="ARBA00023049"/>
    </source>
</evidence>
<evidence type="ECO:0000256" key="12">
    <source>
        <dbReference type="ARBA" id="ARBA00081411"/>
    </source>
</evidence>
<dbReference type="EMBL" id="FUKI01000101">
    <property type="protein sequence ID" value="SJM92277.1"/>
    <property type="molecule type" value="Genomic_DNA"/>
</dbReference>
<dbReference type="CDD" id="cd01087">
    <property type="entry name" value="Prolidase"/>
    <property type="match status" value="1"/>
</dbReference>
<dbReference type="InterPro" id="IPR036005">
    <property type="entry name" value="Creatinase/aminopeptidase-like"/>
</dbReference>
<evidence type="ECO:0000313" key="15">
    <source>
        <dbReference type="Proteomes" id="UP000195667"/>
    </source>
</evidence>
<keyword evidence="15" id="KW-1185">Reference proteome</keyword>
<dbReference type="InterPro" id="IPR007865">
    <property type="entry name" value="Aminopep_P_N"/>
</dbReference>
<dbReference type="Pfam" id="PF00557">
    <property type="entry name" value="Peptidase_M24"/>
    <property type="match status" value="1"/>
</dbReference>
<evidence type="ECO:0000256" key="1">
    <source>
        <dbReference type="ARBA" id="ARBA00001424"/>
    </source>
</evidence>
<keyword evidence="8" id="KW-0482">Metalloprotease</keyword>
<dbReference type="GO" id="GO:0070006">
    <property type="term" value="F:metalloaminopeptidase activity"/>
    <property type="evidence" value="ECO:0007669"/>
    <property type="project" value="InterPro"/>
</dbReference>
<gene>
    <name evidence="14" type="primary">pepP</name>
    <name evidence="14" type="ORF">CRENPOLYSF1_270035</name>
</gene>
<reference evidence="15" key="1">
    <citation type="submission" date="2017-02" db="EMBL/GenBank/DDBJ databases">
        <authorList>
            <person name="Daims H."/>
        </authorList>
    </citation>
    <scope>NUCLEOTIDE SEQUENCE [LARGE SCALE GENOMIC DNA]</scope>
</reference>
<dbReference type="OrthoDB" id="9806388at2"/>
<name>A0A1R4H7Y0_9GAMM</name>
<protein>
    <recommendedName>
        <fullName evidence="10">Xaa-Pro aminopeptidase</fullName>
        <ecNumber evidence="4">3.4.11.9</ecNumber>
    </recommendedName>
    <alternativeName>
        <fullName evidence="11">Aminopeptidase P II</fullName>
    </alternativeName>
    <alternativeName>
        <fullName evidence="12">X-Pro aminopeptidase</fullName>
    </alternativeName>
</protein>
<evidence type="ECO:0000313" key="14">
    <source>
        <dbReference type="EMBL" id="SJM92277.1"/>
    </source>
</evidence>
<keyword evidence="7 14" id="KW-0378">Hydrolase</keyword>
<dbReference type="SUPFAM" id="SSF53092">
    <property type="entry name" value="Creatinase/prolidase N-terminal domain"/>
    <property type="match status" value="1"/>
</dbReference>
<keyword evidence="5" id="KW-0645">Protease</keyword>
<keyword evidence="6" id="KW-0479">Metal-binding</keyword>
<dbReference type="PANTHER" id="PTHR43226:SF4">
    <property type="entry name" value="XAA-PRO AMINOPEPTIDASE 3"/>
    <property type="match status" value="1"/>
</dbReference>
<evidence type="ECO:0000256" key="7">
    <source>
        <dbReference type="ARBA" id="ARBA00022801"/>
    </source>
</evidence>
<evidence type="ECO:0000256" key="9">
    <source>
        <dbReference type="ARBA" id="ARBA00023211"/>
    </source>
</evidence>
<sequence length="439" mass="49403">MKHSEFKKRRKQLMQRLGQGNIALISSASIRSRNRDVNYAFRQDSDFYYLTGFNEPNAMAVFIPGREQGEYILFCQEYDEKKAIWEGAHAGLEGATGNYGADDAFPIDDLDDILPGMLENKTRVFYPMGRNSDLDHSLLDWINHIKSHSRSGAVAPGELISLDHLVHDMRLYKSAEEIKLMRRAAEVSASAHIRAMQTCKPGLYEYQIEAGLVHHFMQNGLRYTAYPSIVAGGKNACVLHYVNNTDKLKSGDLLLIDAGAECDHYAADITRTFPVSGRFSEPQKLLYQLVLDAQYAALEQVKPGQPWLAPHDAAVEVLTRGLVALGLLKGKIKKLIKDEKYKAFYMHKTGHWLGMDVHDVGDYKINQEWRLLEPGMVLTVEPGLYIPVNCKQVDEKWRGIGIRIEDDVLVTTQGHEVLSSGVPKTILEIETLMQAINVS</sequence>